<dbReference type="Gene3D" id="1.10.10.10">
    <property type="entry name" value="Winged helix-like DNA-binding domain superfamily/Winged helix DNA-binding domain"/>
    <property type="match status" value="1"/>
</dbReference>
<evidence type="ECO:0000259" key="6">
    <source>
        <dbReference type="PROSITE" id="PS51194"/>
    </source>
</evidence>
<dbReference type="Gene3D" id="3.30.160.60">
    <property type="entry name" value="Classic Zinc Finger"/>
    <property type="match status" value="2"/>
</dbReference>
<name>A0AAD9PR58_ACRCE</name>
<keyword evidence="2" id="KW-0863">Zinc-finger</keyword>
<dbReference type="InterPro" id="IPR036236">
    <property type="entry name" value="Znf_C2H2_sf"/>
</dbReference>
<dbReference type="SUPFAM" id="SSF57667">
    <property type="entry name" value="beta-beta-alpha zinc fingers"/>
    <property type="match status" value="2"/>
</dbReference>
<dbReference type="Pfam" id="PF12171">
    <property type="entry name" value="zf-C2H2_jaz"/>
    <property type="match status" value="1"/>
</dbReference>
<dbReference type="Gene3D" id="3.40.50.300">
    <property type="entry name" value="P-loop containing nucleotide triphosphate hydrolases"/>
    <property type="match status" value="2"/>
</dbReference>
<dbReference type="AlphaFoldDB" id="A0AAD9PR58"/>
<dbReference type="PANTHER" id="PTHR14074:SF16">
    <property type="entry name" value="ANTIVIRAL INNATE IMMUNE RESPONSE RECEPTOR RIG-I"/>
    <property type="match status" value="1"/>
</dbReference>
<dbReference type="InterPro" id="IPR006935">
    <property type="entry name" value="Helicase/UvrB_N"/>
</dbReference>
<dbReference type="SUPFAM" id="SSF52540">
    <property type="entry name" value="P-loop containing nucleoside triphosphate hydrolases"/>
    <property type="match status" value="2"/>
</dbReference>
<feature type="domain" description="Helicase C-terminal" evidence="6">
    <location>
        <begin position="845"/>
        <end position="1009"/>
    </location>
</feature>
<evidence type="ECO:0000313" key="8">
    <source>
        <dbReference type="Proteomes" id="UP001249851"/>
    </source>
</evidence>
<proteinExistence type="predicted"/>
<evidence type="ECO:0000256" key="4">
    <source>
        <dbReference type="SAM" id="MobiDB-lite"/>
    </source>
</evidence>
<dbReference type="GO" id="GO:0003677">
    <property type="term" value="F:DNA binding"/>
    <property type="evidence" value="ECO:0007669"/>
    <property type="project" value="InterPro"/>
</dbReference>
<dbReference type="PROSITE" id="PS51194">
    <property type="entry name" value="HELICASE_CTER"/>
    <property type="match status" value="1"/>
</dbReference>
<dbReference type="InterPro" id="IPR036388">
    <property type="entry name" value="WH-like_DNA-bd_sf"/>
</dbReference>
<dbReference type="GO" id="GO:0016787">
    <property type="term" value="F:hydrolase activity"/>
    <property type="evidence" value="ECO:0007669"/>
    <property type="project" value="InterPro"/>
</dbReference>
<dbReference type="PANTHER" id="PTHR14074">
    <property type="entry name" value="HELICASE WITH DEATH DOMAIN-RELATED"/>
    <property type="match status" value="1"/>
</dbReference>
<dbReference type="Proteomes" id="UP001249851">
    <property type="component" value="Unassembled WGS sequence"/>
</dbReference>
<reference evidence="7" key="1">
    <citation type="journal article" date="2023" name="G3 (Bethesda)">
        <title>Whole genome assembly and annotation of the endangered Caribbean coral Acropora cervicornis.</title>
        <authorList>
            <person name="Selwyn J.D."/>
            <person name="Vollmer S.V."/>
        </authorList>
    </citation>
    <scope>NUCLEOTIDE SEQUENCE</scope>
    <source>
        <strain evidence="7">K2</strain>
    </source>
</reference>
<reference evidence="7" key="2">
    <citation type="journal article" date="2023" name="Science">
        <title>Genomic signatures of disease resistance in endangered staghorn corals.</title>
        <authorList>
            <person name="Vollmer S.V."/>
            <person name="Selwyn J.D."/>
            <person name="Despard B.A."/>
            <person name="Roesel C.L."/>
        </authorList>
    </citation>
    <scope>NUCLEOTIDE SEQUENCE</scope>
    <source>
        <strain evidence="7">K2</strain>
    </source>
</reference>
<evidence type="ECO:0000256" key="1">
    <source>
        <dbReference type="ARBA" id="ARBA00022723"/>
    </source>
</evidence>
<dbReference type="Pfam" id="PF04851">
    <property type="entry name" value="ResIII"/>
    <property type="match status" value="1"/>
</dbReference>
<dbReference type="InterPro" id="IPR036390">
    <property type="entry name" value="WH_DNA-bd_sf"/>
</dbReference>
<dbReference type="PROSITE" id="PS51192">
    <property type="entry name" value="HELICASE_ATP_BIND_1"/>
    <property type="match status" value="1"/>
</dbReference>
<keyword evidence="8" id="KW-1185">Reference proteome</keyword>
<dbReference type="SUPFAM" id="SSF46785">
    <property type="entry name" value="Winged helix' DNA-binding domain"/>
    <property type="match status" value="1"/>
</dbReference>
<feature type="compositionally biased region" description="Basic and acidic residues" evidence="4">
    <location>
        <begin position="337"/>
        <end position="351"/>
    </location>
</feature>
<dbReference type="SMART" id="SM00355">
    <property type="entry name" value="ZnF_C2H2"/>
    <property type="match status" value="2"/>
</dbReference>
<evidence type="ECO:0000256" key="2">
    <source>
        <dbReference type="ARBA" id="ARBA00022771"/>
    </source>
</evidence>
<dbReference type="Pfam" id="PF12874">
    <property type="entry name" value="zf-met"/>
    <property type="match status" value="1"/>
</dbReference>
<sequence length="1009" mass="113592">MPESSWNDMSPPKNGSHFLNEQRKGFKPVAVVNGCAKERISTPFNGFHYQETIKAIPEKTVGHGRPRYHWQSPRVCSATESAPGGHGQGERIYEQIAGRVRPGLQGRSKEELNGFNFVPMEAANYEDSLVVQQNGNCTSGTTRDLFLRHRGSDVTEFDTRSGHFNGTADQHQSRRRFYSEDGTFHDFGKVNLREEMPVEDTGMTKLQLELSKRLEFPRMNVWGHCARTISEDVPLDRGEKRIFELLRNNGPLVAGDIATLGVDTEDRVNHCLFTLYRRGLVEISRSSPPLYAVSDSFLHKGPRSPGVIGAERKQETFIRGRSHSDDWCERQRRHSYGSRESRQRQESRVVDNARASVRSNGLHGAIPSEPRISPYFCKYCKLPFQSAAQFEEHLQSTKHQNKYAKYNAVPYRKFCEYCKVHLNSESQAKEHFNSGRHEQTVAKSQKAPLKQHLPLVSFTQEPYLETTTRTEPYSYQRELYGKAMTTNSVCFLPTGSGKTLVAALVIAHMLKLNPCRQVVFLVDRVLLVLQQSDYLRSELSHIRVADEGSSNSFNGTRPIRIGAVCGEMRKLEGNSRIYEQDVLIITADCYRNHLNNGTLRFEDVSLIVLDEAHHCNKDHPYNVIIRDFYLREDDLLGHRPKVLGLTASPAGELSLDKTTKRLQRLLGNLDDARLLNVSRSIQKLDEKTNKAPPECVTALCTPPEEELRDALMEYVTKAFNLTVRLSEMKDYKDIFQPSSGGLFSIDDVHPVLRVTDKIILSRPDSNALSALLHFQIICEAICALQECGRQVALNQMAELAGEGCPHGFQWAESMGLPSSQLCSHFDQYFCPGLLWRPNLARTASAADQLVEYLSKETWHGVCGQRAAWVLVLVTRKRTASHLANYLSSSPQLQARGITSVCLEDQGSGSGEQDLVAFEPGEVLQQICDGFVQIVVSTSAPEDSLGLPSCQLVVQMNPPSSTQALTQIRARSQAARFVCISRNEEQAKKIEDLLRREENMKRAVRILNGL</sequence>
<dbReference type="InterPro" id="IPR013087">
    <property type="entry name" value="Znf_C2H2_type"/>
</dbReference>
<feature type="region of interest" description="Disordered" evidence="4">
    <location>
        <begin position="329"/>
        <end position="351"/>
    </location>
</feature>
<dbReference type="GO" id="GO:0008270">
    <property type="term" value="F:zinc ion binding"/>
    <property type="evidence" value="ECO:0007669"/>
    <property type="project" value="UniProtKB-KW"/>
</dbReference>
<dbReference type="InterPro" id="IPR027417">
    <property type="entry name" value="P-loop_NTPase"/>
</dbReference>
<gene>
    <name evidence="7" type="ORF">P5673_032493</name>
</gene>
<keyword evidence="3" id="KW-0862">Zinc</keyword>
<dbReference type="InterPro" id="IPR014001">
    <property type="entry name" value="Helicase_ATP-bd"/>
</dbReference>
<evidence type="ECO:0000256" key="3">
    <source>
        <dbReference type="ARBA" id="ARBA00022833"/>
    </source>
</evidence>
<dbReference type="InterPro" id="IPR051363">
    <property type="entry name" value="RLR_Helicase"/>
</dbReference>
<dbReference type="InterPro" id="IPR001650">
    <property type="entry name" value="Helicase_C-like"/>
</dbReference>
<dbReference type="SMART" id="SM00451">
    <property type="entry name" value="ZnF_U1"/>
    <property type="match status" value="2"/>
</dbReference>
<accession>A0AAD9PR58</accession>
<dbReference type="GO" id="GO:0005737">
    <property type="term" value="C:cytoplasm"/>
    <property type="evidence" value="ECO:0007669"/>
    <property type="project" value="TreeGrafter"/>
</dbReference>
<dbReference type="InterPro" id="IPR003604">
    <property type="entry name" value="Matrin/U1-like-C_Znf_C2H2"/>
</dbReference>
<dbReference type="SMART" id="SM00487">
    <property type="entry name" value="DEXDc"/>
    <property type="match status" value="1"/>
</dbReference>
<feature type="region of interest" description="Disordered" evidence="4">
    <location>
        <begin position="1"/>
        <end position="22"/>
    </location>
</feature>
<evidence type="ECO:0000259" key="5">
    <source>
        <dbReference type="PROSITE" id="PS51192"/>
    </source>
</evidence>
<keyword evidence="1" id="KW-0479">Metal-binding</keyword>
<feature type="domain" description="Helicase ATP-binding" evidence="5">
    <location>
        <begin position="479"/>
        <end position="667"/>
    </location>
</feature>
<dbReference type="InterPro" id="IPR022755">
    <property type="entry name" value="Znf_C2H2_jaz"/>
</dbReference>
<comment type="caution">
    <text evidence="7">The sequence shown here is derived from an EMBL/GenBank/DDBJ whole genome shotgun (WGS) entry which is preliminary data.</text>
</comment>
<evidence type="ECO:0000313" key="7">
    <source>
        <dbReference type="EMBL" id="KAK2547494.1"/>
    </source>
</evidence>
<protein>
    <submittedName>
        <fullName evidence="7">Dicer-like protein 1</fullName>
    </submittedName>
</protein>
<dbReference type="EMBL" id="JARQWQ010000181">
    <property type="protein sequence ID" value="KAK2547494.1"/>
    <property type="molecule type" value="Genomic_DNA"/>
</dbReference>
<organism evidence="7 8">
    <name type="scientific">Acropora cervicornis</name>
    <name type="common">Staghorn coral</name>
    <dbReference type="NCBI Taxonomy" id="6130"/>
    <lineage>
        <taxon>Eukaryota</taxon>
        <taxon>Metazoa</taxon>
        <taxon>Cnidaria</taxon>
        <taxon>Anthozoa</taxon>
        <taxon>Hexacorallia</taxon>
        <taxon>Scleractinia</taxon>
        <taxon>Astrocoeniina</taxon>
        <taxon>Acroporidae</taxon>
        <taxon>Acropora</taxon>
    </lineage>
</organism>
<dbReference type="PROSITE" id="PS00028">
    <property type="entry name" value="ZINC_FINGER_C2H2_1"/>
    <property type="match status" value="1"/>
</dbReference>
<dbReference type="GO" id="GO:0005524">
    <property type="term" value="F:ATP binding"/>
    <property type="evidence" value="ECO:0007669"/>
    <property type="project" value="InterPro"/>
</dbReference>